<dbReference type="GO" id="GO:0051539">
    <property type="term" value="F:4 iron, 4 sulfur cluster binding"/>
    <property type="evidence" value="ECO:0007669"/>
    <property type="project" value="UniProtKB-KW"/>
</dbReference>
<dbReference type="InterPro" id="IPR017896">
    <property type="entry name" value="4Fe4S_Fe-S-bd"/>
</dbReference>
<evidence type="ECO:0000256" key="3">
    <source>
        <dbReference type="ARBA" id="ARBA00023004"/>
    </source>
</evidence>
<keyword evidence="3" id="KW-0408">Iron</keyword>
<evidence type="ECO:0000256" key="2">
    <source>
        <dbReference type="ARBA" id="ARBA00022723"/>
    </source>
</evidence>
<dbReference type="Pfam" id="PF12800">
    <property type="entry name" value="Fer4_4"/>
    <property type="match status" value="1"/>
</dbReference>
<dbReference type="Proteomes" id="UP000182811">
    <property type="component" value="Unassembled WGS sequence"/>
</dbReference>
<dbReference type="PROSITE" id="PS00198">
    <property type="entry name" value="4FE4S_FER_1"/>
    <property type="match status" value="1"/>
</dbReference>
<evidence type="ECO:0000313" key="7">
    <source>
        <dbReference type="Proteomes" id="UP000182811"/>
    </source>
</evidence>
<name>A0A1J5NQZ8_NEOTH</name>
<dbReference type="PANTHER" id="PTHR43177">
    <property type="entry name" value="PROTEIN NRFC"/>
    <property type="match status" value="1"/>
</dbReference>
<dbReference type="AlphaFoldDB" id="A0A1J5NQZ8"/>
<accession>A0A1J5NQZ8</accession>
<evidence type="ECO:0000313" key="6">
    <source>
        <dbReference type="EMBL" id="OIQ61194.1"/>
    </source>
</evidence>
<dbReference type="CDD" id="cd16371">
    <property type="entry name" value="DMSOR_beta_like"/>
    <property type="match status" value="1"/>
</dbReference>
<dbReference type="InterPro" id="IPR050954">
    <property type="entry name" value="ET_IronSulfur_Cluster-Binding"/>
</dbReference>
<feature type="domain" description="4Fe-4S ferredoxin-type" evidence="5">
    <location>
        <begin position="5"/>
        <end position="35"/>
    </location>
</feature>
<keyword evidence="1" id="KW-0004">4Fe-4S</keyword>
<dbReference type="Gene3D" id="3.30.70.20">
    <property type="match status" value="2"/>
</dbReference>
<dbReference type="PROSITE" id="PS51379">
    <property type="entry name" value="4FE4S_FER_2"/>
    <property type="match status" value="3"/>
</dbReference>
<feature type="domain" description="4Fe-4S ferredoxin-type" evidence="5">
    <location>
        <begin position="82"/>
        <end position="111"/>
    </location>
</feature>
<dbReference type="Pfam" id="PF13247">
    <property type="entry name" value="Fer4_11"/>
    <property type="match status" value="1"/>
</dbReference>
<dbReference type="EMBL" id="MDDC01000002">
    <property type="protein sequence ID" value="OIQ61194.1"/>
    <property type="molecule type" value="Genomic_DNA"/>
</dbReference>
<comment type="caution">
    <text evidence="6">The sequence shown here is derived from an EMBL/GenBank/DDBJ whole genome shotgun (WGS) entry which is preliminary data.</text>
</comment>
<organism evidence="6 7">
    <name type="scientific">Neomoorella thermoacetica</name>
    <name type="common">Clostridium thermoaceticum</name>
    <dbReference type="NCBI Taxonomy" id="1525"/>
    <lineage>
        <taxon>Bacteria</taxon>
        <taxon>Bacillati</taxon>
        <taxon>Bacillota</taxon>
        <taxon>Clostridia</taxon>
        <taxon>Neomoorellales</taxon>
        <taxon>Neomoorellaceae</taxon>
        <taxon>Neomoorella</taxon>
    </lineage>
</organism>
<keyword evidence="4" id="KW-0411">Iron-sulfur</keyword>
<reference evidence="6 7" key="1">
    <citation type="submission" date="2016-08" db="EMBL/GenBank/DDBJ databases">
        <title>Genome-based comparison of Moorella thermoacetic strains.</title>
        <authorList>
            <person name="Poehlein A."/>
            <person name="Bengelsdorf F.R."/>
            <person name="Esser C."/>
            <person name="Duerre P."/>
            <person name="Daniel R."/>
        </authorList>
    </citation>
    <scope>NUCLEOTIDE SEQUENCE [LARGE SCALE GENOMIC DNA]</scope>
    <source>
        <strain evidence="6 7">DSM 21394</strain>
    </source>
</reference>
<feature type="domain" description="4Fe-4S ferredoxin-type" evidence="5">
    <location>
        <begin position="48"/>
        <end position="81"/>
    </location>
</feature>
<dbReference type="InterPro" id="IPR017900">
    <property type="entry name" value="4Fe4S_Fe_S_CS"/>
</dbReference>
<dbReference type="GO" id="GO:0046872">
    <property type="term" value="F:metal ion binding"/>
    <property type="evidence" value="ECO:0007669"/>
    <property type="project" value="UniProtKB-KW"/>
</dbReference>
<dbReference type="OrthoDB" id="9810688at2"/>
<evidence type="ECO:0000259" key="5">
    <source>
        <dbReference type="PROSITE" id="PS51379"/>
    </source>
</evidence>
<dbReference type="PANTHER" id="PTHR43177:SF9">
    <property type="entry name" value="PROTEIN NRFC"/>
    <property type="match status" value="1"/>
</dbReference>
<evidence type="ECO:0000256" key="1">
    <source>
        <dbReference type="ARBA" id="ARBA00022485"/>
    </source>
</evidence>
<sequence length="189" mass="21005">MGKQLGFLVDTEKCIGCFGCEMACKNEYQAEVKPRWRRVYQQKEGNLPYPERNFMSLACNHCADPACLKVCPVGAYSKREDGIVLHDHGRCIGCRLCTMACPYGAPQYNEKEGKVEKCQLCYQKIDRGEEPACVAACPVGALELIKDLASFPGPGTVKELPGFPDITITRPSVRFVPPRTGIQIRRDAE</sequence>
<keyword evidence="2" id="KW-0479">Metal-binding</keyword>
<protein>
    <submittedName>
        <fullName evidence="6">Anaerobic dimethyl sulfoxide reductase chain B</fullName>
    </submittedName>
</protein>
<evidence type="ECO:0000256" key="4">
    <source>
        <dbReference type="ARBA" id="ARBA00023014"/>
    </source>
</evidence>
<dbReference type="SUPFAM" id="SSF54862">
    <property type="entry name" value="4Fe-4S ferredoxins"/>
    <property type="match status" value="1"/>
</dbReference>
<proteinExistence type="predicted"/>
<gene>
    <name evidence="6" type="primary">dmsB_1</name>
    <name evidence="6" type="ORF">MOTE_02700</name>
</gene>